<dbReference type="Proteomes" id="UP000546162">
    <property type="component" value="Unassembled WGS sequence"/>
</dbReference>
<dbReference type="RefSeq" id="WP_185042618.1">
    <property type="nucleotide sequence ID" value="NZ_BAABFG010000005.1"/>
</dbReference>
<dbReference type="EMBL" id="JACHNB010000001">
    <property type="protein sequence ID" value="MBB4742217.1"/>
    <property type="molecule type" value="Genomic_DNA"/>
</dbReference>
<accession>A0A7W7M9S2</accession>
<evidence type="ECO:0000313" key="2">
    <source>
        <dbReference type="Proteomes" id="UP000546162"/>
    </source>
</evidence>
<name>A0A7W7M9S2_9ACTN</name>
<evidence type="ECO:0000313" key="1">
    <source>
        <dbReference type="EMBL" id="MBB4742217.1"/>
    </source>
</evidence>
<dbReference type="AlphaFoldDB" id="A0A7W7M9S2"/>
<protein>
    <recommendedName>
        <fullName evidence="3">SMI1/KNR4 family protein SUKH-1</fullName>
    </recommendedName>
</protein>
<proteinExistence type="predicted"/>
<sequence length="175" mass="18807">MVDRTFPPLLAAALAAPFAVGHEGHDFEPFDEFDPAEEVTDWWRAWTGNDAAAEPPFRFFGMDGSGGQATLWVRDPSAPIDAQPVAFLGSEGELAVFARNLGDYVWLLANGVGPLELVDGLDREPQPIPALVALAPGEPRSVEVIAAGTEGLLDELEKFVEQVCNGPFDDDGEPF</sequence>
<evidence type="ECO:0008006" key="3">
    <source>
        <dbReference type="Google" id="ProtNLM"/>
    </source>
</evidence>
<comment type="caution">
    <text evidence="1">The sequence shown here is derived from an EMBL/GenBank/DDBJ whole genome shotgun (WGS) entry which is preliminary data.</text>
</comment>
<reference evidence="1 2" key="1">
    <citation type="submission" date="2020-08" db="EMBL/GenBank/DDBJ databases">
        <title>Sequencing the genomes of 1000 actinobacteria strains.</title>
        <authorList>
            <person name="Klenk H.-P."/>
        </authorList>
    </citation>
    <scope>NUCLEOTIDE SEQUENCE [LARGE SCALE GENOMIC DNA]</scope>
    <source>
        <strain evidence="1 2">DSM 45809</strain>
    </source>
</reference>
<gene>
    <name evidence="1" type="ORF">BJY16_005676</name>
</gene>
<keyword evidence="2" id="KW-1185">Reference proteome</keyword>
<organism evidence="1 2">
    <name type="scientific">Actinoplanes octamycinicus</name>
    <dbReference type="NCBI Taxonomy" id="135948"/>
    <lineage>
        <taxon>Bacteria</taxon>
        <taxon>Bacillati</taxon>
        <taxon>Actinomycetota</taxon>
        <taxon>Actinomycetes</taxon>
        <taxon>Micromonosporales</taxon>
        <taxon>Micromonosporaceae</taxon>
        <taxon>Actinoplanes</taxon>
    </lineage>
</organism>